<organism evidence="2 3">
    <name type="scientific">Prauserella sediminis</name>
    <dbReference type="NCBI Taxonomy" id="577680"/>
    <lineage>
        <taxon>Bacteria</taxon>
        <taxon>Bacillati</taxon>
        <taxon>Actinomycetota</taxon>
        <taxon>Actinomycetes</taxon>
        <taxon>Pseudonocardiales</taxon>
        <taxon>Pseudonocardiaceae</taxon>
        <taxon>Prauserella</taxon>
        <taxon>Prauserella salsuginis group</taxon>
    </lineage>
</organism>
<accession>A0A839XQA8</accession>
<dbReference type="Pfam" id="PF01638">
    <property type="entry name" value="HxlR"/>
    <property type="match status" value="1"/>
</dbReference>
<name>A0A839XQA8_9PSEU</name>
<dbReference type="Gene3D" id="1.10.10.10">
    <property type="entry name" value="Winged helix-like DNA-binding domain superfamily/Winged helix DNA-binding domain"/>
    <property type="match status" value="1"/>
</dbReference>
<keyword evidence="3" id="KW-1185">Reference proteome</keyword>
<evidence type="ECO:0000259" key="1">
    <source>
        <dbReference type="PROSITE" id="PS51118"/>
    </source>
</evidence>
<dbReference type="GO" id="GO:0003677">
    <property type="term" value="F:DNA binding"/>
    <property type="evidence" value="ECO:0007669"/>
    <property type="project" value="UniProtKB-KW"/>
</dbReference>
<dbReference type="PROSITE" id="PS51118">
    <property type="entry name" value="HTH_HXLR"/>
    <property type="match status" value="1"/>
</dbReference>
<dbReference type="SUPFAM" id="SSF46785">
    <property type="entry name" value="Winged helix' DNA-binding domain"/>
    <property type="match status" value="1"/>
</dbReference>
<dbReference type="InterPro" id="IPR002577">
    <property type="entry name" value="HTH_HxlR"/>
</dbReference>
<dbReference type="Proteomes" id="UP000564573">
    <property type="component" value="Unassembled WGS sequence"/>
</dbReference>
<evidence type="ECO:0000313" key="3">
    <source>
        <dbReference type="Proteomes" id="UP000564573"/>
    </source>
</evidence>
<dbReference type="InterPro" id="IPR036388">
    <property type="entry name" value="WH-like_DNA-bd_sf"/>
</dbReference>
<feature type="domain" description="HTH hxlR-type" evidence="1">
    <location>
        <begin position="1"/>
        <end position="42"/>
    </location>
</feature>
<keyword evidence="2" id="KW-0238">DNA-binding</keyword>
<evidence type="ECO:0000313" key="2">
    <source>
        <dbReference type="EMBL" id="MBB3663068.1"/>
    </source>
</evidence>
<dbReference type="InterPro" id="IPR036390">
    <property type="entry name" value="WH_DNA-bd_sf"/>
</dbReference>
<dbReference type="AlphaFoldDB" id="A0A839XQA8"/>
<proteinExistence type="predicted"/>
<comment type="caution">
    <text evidence="2">The sequence shown here is derived from an EMBL/GenBank/DDBJ whole genome shotgun (WGS) entry which is preliminary data.</text>
</comment>
<gene>
    <name evidence="2" type="ORF">FB384_001972</name>
</gene>
<sequence>MRTVYPTVPPKVEYTLTDMARELHHTLADLTSWAQRHAGAIAAARATYDEREETP</sequence>
<reference evidence="2 3" key="1">
    <citation type="submission" date="2020-08" db="EMBL/GenBank/DDBJ databases">
        <title>Sequencing the genomes of 1000 actinobacteria strains.</title>
        <authorList>
            <person name="Klenk H.-P."/>
        </authorList>
    </citation>
    <scope>NUCLEOTIDE SEQUENCE [LARGE SCALE GENOMIC DNA]</scope>
    <source>
        <strain evidence="2 3">DSM 45267</strain>
    </source>
</reference>
<protein>
    <submittedName>
        <fullName evidence="2">DNA-binding HxlR family transcriptional regulator</fullName>
    </submittedName>
</protein>
<dbReference type="EMBL" id="JACIBS010000001">
    <property type="protein sequence ID" value="MBB3663068.1"/>
    <property type="molecule type" value="Genomic_DNA"/>
</dbReference>